<evidence type="ECO:0000256" key="3">
    <source>
        <dbReference type="ARBA" id="ARBA00022763"/>
    </source>
</evidence>
<keyword evidence="6" id="KW-0234">DNA repair</keyword>
<keyword evidence="8" id="KW-1185">Reference proteome</keyword>
<comment type="caution">
    <text evidence="7">The sequence shown here is derived from an EMBL/GenBank/DDBJ whole genome shotgun (WGS) entry which is preliminary data.</text>
</comment>
<evidence type="ECO:0000256" key="6">
    <source>
        <dbReference type="ARBA" id="ARBA00023204"/>
    </source>
</evidence>
<gene>
    <name evidence="7" type="ORF">EV214_11293</name>
</gene>
<name>A0A4R2KPD3_9FIRM</name>
<keyword evidence="5" id="KW-0378">Hydrolase</keyword>
<evidence type="ECO:0000256" key="2">
    <source>
        <dbReference type="ARBA" id="ARBA00022759"/>
    </source>
</evidence>
<proteinExistence type="predicted"/>
<keyword evidence="1" id="KW-0540">Nuclease</keyword>
<dbReference type="SUPFAM" id="SSF51658">
    <property type="entry name" value="Xylose isomerase-like"/>
    <property type="match status" value="1"/>
</dbReference>
<dbReference type="GO" id="GO:0004519">
    <property type="term" value="F:endonuclease activity"/>
    <property type="evidence" value="ECO:0007669"/>
    <property type="project" value="UniProtKB-KW"/>
</dbReference>
<keyword evidence="3" id="KW-0227">DNA damage</keyword>
<dbReference type="GO" id="GO:0016787">
    <property type="term" value="F:hydrolase activity"/>
    <property type="evidence" value="ECO:0007669"/>
    <property type="project" value="UniProtKB-KW"/>
</dbReference>
<protein>
    <submittedName>
        <fullName evidence="7">UV-damage endonuclease</fullName>
    </submittedName>
</protein>
<dbReference type="InterPro" id="IPR036237">
    <property type="entry name" value="Xyl_isomerase-like_sf"/>
</dbReference>
<dbReference type="Pfam" id="PF03851">
    <property type="entry name" value="UvdE"/>
    <property type="match status" value="1"/>
</dbReference>
<evidence type="ECO:0000313" key="7">
    <source>
        <dbReference type="EMBL" id="TCO74612.1"/>
    </source>
</evidence>
<organism evidence="7 8">
    <name type="scientific">Marinisporobacter balticus</name>
    <dbReference type="NCBI Taxonomy" id="2018667"/>
    <lineage>
        <taxon>Bacteria</taxon>
        <taxon>Bacillati</taxon>
        <taxon>Bacillota</taxon>
        <taxon>Clostridia</taxon>
        <taxon>Peptostreptococcales</taxon>
        <taxon>Thermotaleaceae</taxon>
        <taxon>Marinisporobacter</taxon>
    </lineage>
</organism>
<dbReference type="NCBIfam" id="TIGR00629">
    <property type="entry name" value="uvde"/>
    <property type="match status" value="1"/>
</dbReference>
<keyword evidence="4" id="KW-0228">DNA excision</keyword>
<dbReference type="GO" id="GO:0009411">
    <property type="term" value="P:response to UV"/>
    <property type="evidence" value="ECO:0007669"/>
    <property type="project" value="InterPro"/>
</dbReference>
<evidence type="ECO:0000256" key="5">
    <source>
        <dbReference type="ARBA" id="ARBA00022801"/>
    </source>
</evidence>
<evidence type="ECO:0000256" key="1">
    <source>
        <dbReference type="ARBA" id="ARBA00022722"/>
    </source>
</evidence>
<dbReference type="Gene3D" id="3.20.20.150">
    <property type="entry name" value="Divalent-metal-dependent TIM barrel enzymes"/>
    <property type="match status" value="1"/>
</dbReference>
<sequence>MRVRLGYVAIALKLPKVTSSSHLTYTRYKKMFSEEEKINALKKVTRSNMEDLYKILLYNAENNIHFYRITSKLIPLATHPEVTNWKYKTYFKEDFKRLGELIKKNNMRVDTHPDHFNVLNSLRNDVVEKTKKELVLHDYLFDAMDYPEGKMVLHIGSGQCGKEKSINRFIENFHTLPSKIRSRLILENDDKLFTAKEVLSVCKNIKIPMVLDIHHHLCNNENTLIESILPKFFQTWKGEFFPPKVHISSPKEGEKDRKHADYILPNTFIRFLEKCNGYHQDLDVMIEAKQKDLALYQLAKDIQTLRPDWKWIDTTTIEIK</sequence>
<dbReference type="Proteomes" id="UP000294919">
    <property type="component" value="Unassembled WGS sequence"/>
</dbReference>
<evidence type="ECO:0000313" key="8">
    <source>
        <dbReference type="Proteomes" id="UP000294919"/>
    </source>
</evidence>
<evidence type="ECO:0000256" key="4">
    <source>
        <dbReference type="ARBA" id="ARBA00022769"/>
    </source>
</evidence>
<dbReference type="OrthoDB" id="9782576at2"/>
<accession>A0A4R2KPD3</accession>
<dbReference type="InterPro" id="IPR004601">
    <property type="entry name" value="UvdE"/>
</dbReference>
<keyword evidence="2 7" id="KW-0255">Endonuclease</keyword>
<dbReference type="AlphaFoldDB" id="A0A4R2KPD3"/>
<dbReference type="PANTHER" id="PTHR31290:SF5">
    <property type="entry name" value="UV-DAMAGE ENDONUCLEASE"/>
    <property type="match status" value="1"/>
</dbReference>
<dbReference type="GO" id="GO:0006289">
    <property type="term" value="P:nucleotide-excision repair"/>
    <property type="evidence" value="ECO:0007669"/>
    <property type="project" value="InterPro"/>
</dbReference>
<dbReference type="RefSeq" id="WP_132245363.1">
    <property type="nucleotide sequence ID" value="NZ_SLWV01000012.1"/>
</dbReference>
<dbReference type="PANTHER" id="PTHR31290">
    <property type="entry name" value="UV-DAMAGE ENDONUCLEASE"/>
    <property type="match status" value="1"/>
</dbReference>
<reference evidence="7 8" key="1">
    <citation type="submission" date="2019-03" db="EMBL/GenBank/DDBJ databases">
        <title>Genomic Encyclopedia of Type Strains, Phase IV (KMG-IV): sequencing the most valuable type-strain genomes for metagenomic binning, comparative biology and taxonomic classification.</title>
        <authorList>
            <person name="Goeker M."/>
        </authorList>
    </citation>
    <scope>NUCLEOTIDE SEQUENCE [LARGE SCALE GENOMIC DNA]</scope>
    <source>
        <strain evidence="7 8">DSM 102940</strain>
    </source>
</reference>
<dbReference type="EMBL" id="SLWV01000012">
    <property type="protein sequence ID" value="TCO74612.1"/>
    <property type="molecule type" value="Genomic_DNA"/>
</dbReference>